<dbReference type="PANTHER" id="PTHR42648">
    <property type="entry name" value="TRANSPOSASE, PUTATIVE-RELATED"/>
    <property type="match status" value="1"/>
</dbReference>
<evidence type="ECO:0000256" key="2">
    <source>
        <dbReference type="ARBA" id="ARBA00022801"/>
    </source>
</evidence>
<dbReference type="Pfam" id="PF00665">
    <property type="entry name" value="rve"/>
    <property type="match status" value="1"/>
</dbReference>
<accession>A0A699JHR4</accession>
<feature type="non-terminal residue" evidence="4">
    <location>
        <position position="1"/>
    </location>
</feature>
<dbReference type="InterPro" id="IPR001584">
    <property type="entry name" value="Integrase_cat-core"/>
</dbReference>
<dbReference type="PROSITE" id="PS50994">
    <property type="entry name" value="INTEGRASE"/>
    <property type="match status" value="1"/>
</dbReference>
<keyword evidence="1" id="KW-0479">Metal-binding</keyword>
<dbReference type="InterPro" id="IPR012337">
    <property type="entry name" value="RNaseH-like_sf"/>
</dbReference>
<dbReference type="EMBL" id="BKCJ010415354">
    <property type="protein sequence ID" value="GFA38779.1"/>
    <property type="molecule type" value="Genomic_DNA"/>
</dbReference>
<feature type="domain" description="Integrase catalytic" evidence="3">
    <location>
        <begin position="35"/>
        <end position="201"/>
    </location>
</feature>
<dbReference type="Pfam" id="PF07727">
    <property type="entry name" value="RVT_2"/>
    <property type="match status" value="1"/>
</dbReference>
<dbReference type="PANTHER" id="PTHR42648:SF32">
    <property type="entry name" value="RIBONUCLEASE H-LIKE DOMAIN, GAG-PRE-INTEGRASE DOMAIN PROTEIN-RELATED"/>
    <property type="match status" value="1"/>
</dbReference>
<dbReference type="InterPro" id="IPR039537">
    <property type="entry name" value="Retrotran_Ty1/copia-like"/>
</dbReference>
<dbReference type="GO" id="GO:0046872">
    <property type="term" value="F:metal ion binding"/>
    <property type="evidence" value="ECO:0007669"/>
    <property type="project" value="UniProtKB-KW"/>
</dbReference>
<dbReference type="Gene3D" id="3.30.420.10">
    <property type="entry name" value="Ribonuclease H-like superfamily/Ribonuclease H"/>
    <property type="match status" value="1"/>
</dbReference>
<dbReference type="GO" id="GO:0015074">
    <property type="term" value="P:DNA integration"/>
    <property type="evidence" value="ECO:0007669"/>
    <property type="project" value="InterPro"/>
</dbReference>
<dbReference type="SUPFAM" id="SSF53098">
    <property type="entry name" value="Ribonuclease H-like"/>
    <property type="match status" value="1"/>
</dbReference>
<dbReference type="AlphaFoldDB" id="A0A699JHR4"/>
<evidence type="ECO:0000313" key="4">
    <source>
        <dbReference type="EMBL" id="GFA38779.1"/>
    </source>
</evidence>
<dbReference type="InterPro" id="IPR013103">
    <property type="entry name" value="RVT_2"/>
</dbReference>
<comment type="caution">
    <text evidence="4">The sequence shown here is derived from an EMBL/GenBank/DDBJ whole genome shotgun (WGS) entry which is preliminary data.</text>
</comment>
<name>A0A699JHR4_TANCI</name>
<sequence>IKMVDLFPLEMVEVEYLEKKEKQHKASYKAKLVNFISKPLHMLHMDLFGPTNVKILMKKSYCLVIIDDCSRFSWVFFLATKDETSGILKTFITGIENQLDYKVKVIRCDNGTEFKNGVMNQFYDMKGIKKEFSVARTPQYNGVVERKNRSLIEAARTMLVDSKSPTTFWAEAVNTAWYVLNRALVIKPHNKTPYELICGRPPLIDFMKPFRCPITILNTKDYLGKFDEKADKGYFVGYSVVRNGQDCLFDIDSLTISMNYVPVVTGFQTNGIAGTIDNIVAGQAKKKKEPEQEYILIPIYTTDPLISQDNGEQDKQVTRSEFEGPLQQERQIEHINNTNSFNTISSPVNTAGPSLVNAASPSPINDAGTPASTNAFEEHPFKQFSPFKNAFSIPYVPIVTLINNTGIFGNAYDDEAVEEEVDMNNVVSSYIILDAPLTKFLKDQLKDQVIGSIETPIQTRQMTKINEEHGLISSVQKLRSVNHKDFQNYLFACYLSQIEPKKPVQALIDPSWVEAIQDELLQFKLLNVWTLVDLPKDKWAVGTKWVFRNKKDERGIVIKNKARLVAQGHTQEESIDYNEVFAPVARIEAIRLFLSYASFKYFIVYQMDVKSAFLYGNIEEEVYVCQPLSFEDPDFP</sequence>
<dbReference type="InterPro" id="IPR036397">
    <property type="entry name" value="RNaseH_sf"/>
</dbReference>
<evidence type="ECO:0000256" key="1">
    <source>
        <dbReference type="ARBA" id="ARBA00022723"/>
    </source>
</evidence>
<proteinExistence type="predicted"/>
<dbReference type="GO" id="GO:0003676">
    <property type="term" value="F:nucleic acid binding"/>
    <property type="evidence" value="ECO:0007669"/>
    <property type="project" value="InterPro"/>
</dbReference>
<evidence type="ECO:0000259" key="3">
    <source>
        <dbReference type="PROSITE" id="PS50994"/>
    </source>
</evidence>
<gene>
    <name evidence="4" type="ORF">Tci_610751</name>
</gene>
<reference evidence="4" key="1">
    <citation type="journal article" date="2019" name="Sci. Rep.">
        <title>Draft genome of Tanacetum cinerariifolium, the natural source of mosquito coil.</title>
        <authorList>
            <person name="Yamashiro T."/>
            <person name="Shiraishi A."/>
            <person name="Satake H."/>
            <person name="Nakayama K."/>
        </authorList>
    </citation>
    <scope>NUCLEOTIDE SEQUENCE</scope>
</reference>
<keyword evidence="2" id="KW-0378">Hydrolase</keyword>
<dbReference type="GO" id="GO:0016787">
    <property type="term" value="F:hydrolase activity"/>
    <property type="evidence" value="ECO:0007669"/>
    <property type="project" value="UniProtKB-KW"/>
</dbReference>
<organism evidence="4">
    <name type="scientific">Tanacetum cinerariifolium</name>
    <name type="common">Dalmatian daisy</name>
    <name type="synonym">Chrysanthemum cinerariifolium</name>
    <dbReference type="NCBI Taxonomy" id="118510"/>
    <lineage>
        <taxon>Eukaryota</taxon>
        <taxon>Viridiplantae</taxon>
        <taxon>Streptophyta</taxon>
        <taxon>Embryophyta</taxon>
        <taxon>Tracheophyta</taxon>
        <taxon>Spermatophyta</taxon>
        <taxon>Magnoliopsida</taxon>
        <taxon>eudicotyledons</taxon>
        <taxon>Gunneridae</taxon>
        <taxon>Pentapetalae</taxon>
        <taxon>asterids</taxon>
        <taxon>campanulids</taxon>
        <taxon>Asterales</taxon>
        <taxon>Asteraceae</taxon>
        <taxon>Asteroideae</taxon>
        <taxon>Anthemideae</taxon>
        <taxon>Anthemidinae</taxon>
        <taxon>Tanacetum</taxon>
    </lineage>
</organism>
<protein>
    <submittedName>
        <fullName evidence="4">Putative ribonuclease H-like domain-containing protein</fullName>
    </submittedName>
</protein>